<dbReference type="PROSITE" id="PS50088">
    <property type="entry name" value="ANK_REPEAT"/>
    <property type="match status" value="5"/>
</dbReference>
<evidence type="ECO:0000256" key="4">
    <source>
        <dbReference type="SAM" id="MobiDB-lite"/>
    </source>
</evidence>
<feature type="compositionally biased region" description="Low complexity" evidence="4">
    <location>
        <begin position="315"/>
        <end position="329"/>
    </location>
</feature>
<feature type="repeat" description="ANK" evidence="3">
    <location>
        <begin position="235"/>
        <end position="267"/>
    </location>
</feature>
<reference evidence="5" key="1">
    <citation type="submission" date="2023-03" db="EMBL/GenBank/DDBJ databases">
        <authorList>
            <person name="Steffen K."/>
            <person name="Cardenas P."/>
        </authorList>
    </citation>
    <scope>NUCLEOTIDE SEQUENCE</scope>
</reference>
<protein>
    <submittedName>
        <fullName evidence="5">Ankyrin repeat protein MM_0045</fullName>
    </submittedName>
</protein>
<feature type="region of interest" description="Disordered" evidence="4">
    <location>
        <begin position="311"/>
        <end position="382"/>
    </location>
</feature>
<dbReference type="SUPFAM" id="SSF48403">
    <property type="entry name" value="Ankyrin repeat"/>
    <property type="match status" value="1"/>
</dbReference>
<name>A0AA35RLJ9_GEOBA</name>
<dbReference type="InterPro" id="IPR002110">
    <property type="entry name" value="Ankyrin_rpt"/>
</dbReference>
<sequence>MRKPHVRKHALESATPLDWISLYSHISQVQVPRNELNKKLIAASNSGDVVRVTSLLNSGADIQTEDELSWTPLDCASIHGHLQVIRLLISRGSDPNYVNGVGFTALMSATIGGKTDVVTDLIALGADADIENPYGESALILAARYGLRDIVVELVKAGANLELQNKNGDTAVIKATIGYEPDILRELVRAGSDLNLQNQEGLTPLMIAVRSERTDITNILLEGKHINLDIQENRTGWSALHFSAERGNSATTEALLKAGANAQLKDNGGLTALEIAEVKAAEKESYLFICNGPDYTSLISLLKENIAKESPTLPSQQGSSVGGSFSTQQDRSPVHQDTSPTPPHMEPTTLSKTVEDTETEEKESDQGTTDTQQDIDAAHRRGRTQEALRNLVTRPVQIAKQIFNDLDKRLKSVDKKDQPEVIGQGSLDKEKRKTKTRESLLTIRPLMTHRKFHNLFSDFMQ</sequence>
<accession>A0AA35RLJ9</accession>
<dbReference type="Pfam" id="PF00023">
    <property type="entry name" value="Ank"/>
    <property type="match status" value="1"/>
</dbReference>
<organism evidence="5 6">
    <name type="scientific">Geodia barretti</name>
    <name type="common">Barrett's horny sponge</name>
    <dbReference type="NCBI Taxonomy" id="519541"/>
    <lineage>
        <taxon>Eukaryota</taxon>
        <taxon>Metazoa</taxon>
        <taxon>Porifera</taxon>
        <taxon>Demospongiae</taxon>
        <taxon>Heteroscleromorpha</taxon>
        <taxon>Tetractinellida</taxon>
        <taxon>Astrophorina</taxon>
        <taxon>Geodiidae</taxon>
        <taxon>Geodia</taxon>
    </lineage>
</organism>
<dbReference type="EMBL" id="CASHTH010001255">
    <property type="protein sequence ID" value="CAI8013354.1"/>
    <property type="molecule type" value="Genomic_DNA"/>
</dbReference>
<keyword evidence="2 3" id="KW-0040">ANK repeat</keyword>
<dbReference type="InterPro" id="IPR036770">
    <property type="entry name" value="Ankyrin_rpt-contain_sf"/>
</dbReference>
<feature type="repeat" description="ANK" evidence="3">
    <location>
        <begin position="68"/>
        <end position="100"/>
    </location>
</feature>
<feature type="repeat" description="ANK" evidence="3">
    <location>
        <begin position="167"/>
        <end position="199"/>
    </location>
</feature>
<dbReference type="PANTHER" id="PTHR24171">
    <property type="entry name" value="ANKYRIN REPEAT DOMAIN-CONTAINING PROTEIN 39-RELATED"/>
    <property type="match status" value="1"/>
</dbReference>
<keyword evidence="6" id="KW-1185">Reference proteome</keyword>
<dbReference type="Gene3D" id="1.25.40.20">
    <property type="entry name" value="Ankyrin repeat-containing domain"/>
    <property type="match status" value="2"/>
</dbReference>
<evidence type="ECO:0000313" key="5">
    <source>
        <dbReference type="EMBL" id="CAI8013354.1"/>
    </source>
</evidence>
<keyword evidence="1" id="KW-0677">Repeat</keyword>
<comment type="caution">
    <text evidence="5">The sequence shown here is derived from an EMBL/GenBank/DDBJ whole genome shotgun (WGS) entry which is preliminary data.</text>
</comment>
<evidence type="ECO:0000256" key="2">
    <source>
        <dbReference type="ARBA" id="ARBA00023043"/>
    </source>
</evidence>
<dbReference type="Proteomes" id="UP001174909">
    <property type="component" value="Unassembled WGS sequence"/>
</dbReference>
<dbReference type="Pfam" id="PF12796">
    <property type="entry name" value="Ank_2"/>
    <property type="match status" value="2"/>
</dbReference>
<feature type="repeat" description="ANK" evidence="3">
    <location>
        <begin position="101"/>
        <end position="133"/>
    </location>
</feature>
<feature type="repeat" description="ANK" evidence="3">
    <location>
        <begin position="134"/>
        <end position="166"/>
    </location>
</feature>
<proteinExistence type="predicted"/>
<gene>
    <name evidence="5" type="ORF">GBAR_LOCUS8483</name>
</gene>
<dbReference type="AlphaFoldDB" id="A0AA35RLJ9"/>
<evidence type="ECO:0000313" key="6">
    <source>
        <dbReference type="Proteomes" id="UP001174909"/>
    </source>
</evidence>
<evidence type="ECO:0000256" key="1">
    <source>
        <dbReference type="ARBA" id="ARBA00022737"/>
    </source>
</evidence>
<evidence type="ECO:0000256" key="3">
    <source>
        <dbReference type="PROSITE-ProRule" id="PRU00023"/>
    </source>
</evidence>
<dbReference type="SMART" id="SM00248">
    <property type="entry name" value="ANK"/>
    <property type="match status" value="6"/>
</dbReference>
<dbReference type="PROSITE" id="PS50297">
    <property type="entry name" value="ANK_REP_REGION"/>
    <property type="match status" value="4"/>
</dbReference>